<evidence type="ECO:0000313" key="2">
    <source>
        <dbReference type="Proteomes" id="UP000830768"/>
    </source>
</evidence>
<sequence>MSLFQPPPEPKSPMGYHRVLSPNAAVKVSPICLGGISIGNSWAEYTGKNQDPFELLDAFFKIGGNFIDTSNVYNSEDSEKLIGQWMEECGTRDQMVIATKYSAHYRAHDRENTPLQTNFLGNSVKSMHVSVRCSLEKLRTDYIDILYVHWWDFTTSVEEVMRGLHAHVMAKEVLYLGISDTPAWIVVKANAYARQHGLTPFSVYQGKWNASCRDMEGEIIPMCEDQGMAIVPWSALGSGQLLSAEQRQERANDPDALQATPSQRDLAVSEALEKIASAKGTSFQAIALSYLFHQSTYVFPIVGVNTVAHVNAMSDALRVELSREDIDAIHEAAPYDPGFPMSFYFSWTKPQKYDLSLTAANHNQIQMGAWIDVPPKQLGKLTTGDISYQAKRWTIGEAKDPSRGGAVKRRI</sequence>
<proteinExistence type="predicted"/>
<gene>
    <name evidence="1" type="ORF">LCI18_010911</name>
</gene>
<keyword evidence="2" id="KW-1185">Reference proteome</keyword>
<accession>A0ACD3ZFS7</accession>
<reference evidence="1" key="1">
    <citation type="submission" date="2021-11" db="EMBL/GenBank/DDBJ databases">
        <title>Fusarium solani-melongenae Genome sequencing and assembly.</title>
        <authorList>
            <person name="Xie S."/>
            <person name="Huang L."/>
            <person name="Zhang X."/>
        </authorList>
    </citation>
    <scope>NUCLEOTIDE SEQUENCE</scope>
    <source>
        <strain evidence="1">CRI 24-3</strain>
    </source>
</reference>
<dbReference type="EMBL" id="CP090037">
    <property type="protein sequence ID" value="UPK99976.1"/>
    <property type="molecule type" value="Genomic_DNA"/>
</dbReference>
<protein>
    <submittedName>
        <fullName evidence="1">Uncharacterized protein</fullName>
    </submittedName>
</protein>
<organism evidence="1 2">
    <name type="scientific">Fusarium solani subsp. cucurbitae</name>
    <name type="common">Neocosmosporum cucurbitae</name>
    <dbReference type="NCBI Taxonomy" id="2747967"/>
    <lineage>
        <taxon>Eukaryota</taxon>
        <taxon>Fungi</taxon>
        <taxon>Dikarya</taxon>
        <taxon>Ascomycota</taxon>
        <taxon>Pezizomycotina</taxon>
        <taxon>Sordariomycetes</taxon>
        <taxon>Hypocreomycetidae</taxon>
        <taxon>Hypocreales</taxon>
        <taxon>Nectriaceae</taxon>
        <taxon>Fusarium</taxon>
        <taxon>Fusarium solani species complex</taxon>
    </lineage>
</organism>
<dbReference type="Proteomes" id="UP000830768">
    <property type="component" value="Chromosome 9"/>
</dbReference>
<name>A0ACD3ZFS7_FUSSC</name>
<evidence type="ECO:0000313" key="1">
    <source>
        <dbReference type="EMBL" id="UPK99976.1"/>
    </source>
</evidence>